<evidence type="ECO:0000313" key="2">
    <source>
        <dbReference type="Proteomes" id="UP000475545"/>
    </source>
</evidence>
<dbReference type="InterPro" id="IPR007546">
    <property type="entry name" value="DUF503"/>
</dbReference>
<accession>A0A6L7GVN9</accession>
<dbReference type="EMBL" id="WMBR01000008">
    <property type="protein sequence ID" value="MXP24049.1"/>
    <property type="molecule type" value="Genomic_DNA"/>
</dbReference>
<dbReference type="AlphaFoldDB" id="A0A6L7GVN9"/>
<dbReference type="PANTHER" id="PTHR36441">
    <property type="entry name" value="HYPOTHETICAL CYTOSOLIC PROTEIN"/>
    <property type="match status" value="1"/>
</dbReference>
<reference evidence="1 2" key="1">
    <citation type="submission" date="2019-11" db="EMBL/GenBank/DDBJ databases">
        <title>Gordonia sp. nov., a novel actinobacterium isolated from mangrove soil in Hainan.</title>
        <authorList>
            <person name="Huang X."/>
            <person name="Xie Y."/>
            <person name="Chu X."/>
            <person name="Xiao K."/>
        </authorList>
    </citation>
    <scope>NUCLEOTIDE SEQUENCE [LARGE SCALE GENOMIC DNA]</scope>
    <source>
        <strain evidence="1 2">HNM0687</strain>
    </source>
</reference>
<dbReference type="SUPFAM" id="SSF103007">
    <property type="entry name" value="Hypothetical protein TT1725"/>
    <property type="match status" value="1"/>
</dbReference>
<dbReference type="InterPro" id="IPR036746">
    <property type="entry name" value="TT1725-like_sf"/>
</dbReference>
<dbReference type="Gene3D" id="3.30.70.1120">
    <property type="entry name" value="TT1725-like"/>
    <property type="match status" value="1"/>
</dbReference>
<protein>
    <submittedName>
        <fullName evidence="1">DUF503 family protein</fullName>
    </submittedName>
</protein>
<organism evidence="1 2">
    <name type="scientific">Gordonia mangrovi</name>
    <dbReference type="NCBI Taxonomy" id="2665643"/>
    <lineage>
        <taxon>Bacteria</taxon>
        <taxon>Bacillati</taxon>
        <taxon>Actinomycetota</taxon>
        <taxon>Actinomycetes</taxon>
        <taxon>Mycobacteriales</taxon>
        <taxon>Gordoniaceae</taxon>
        <taxon>Gordonia</taxon>
    </lineage>
</organism>
<dbReference type="Proteomes" id="UP000475545">
    <property type="component" value="Unassembled WGS sequence"/>
</dbReference>
<sequence length="98" mass="11012">MWIGFAEFDYLLGDVHSLKHKRSLVRPVVAEVRRRFAVSTAEVGHLDAHRRTLIGVGVVAADRAHVIEVLDNVERFAGGRPELELLSVRRRIISSSDI</sequence>
<name>A0A6L7GVN9_9ACTN</name>
<comment type="caution">
    <text evidence="1">The sequence shown here is derived from an EMBL/GenBank/DDBJ whole genome shotgun (WGS) entry which is preliminary data.</text>
</comment>
<dbReference type="PANTHER" id="PTHR36441:SF1">
    <property type="entry name" value="DUF503 DOMAIN-CONTAINING PROTEIN"/>
    <property type="match status" value="1"/>
</dbReference>
<dbReference type="RefSeq" id="WP_160904243.1">
    <property type="nucleotide sequence ID" value="NZ_CP102850.1"/>
</dbReference>
<gene>
    <name evidence="1" type="ORF">GIY30_22180</name>
</gene>
<evidence type="ECO:0000313" key="1">
    <source>
        <dbReference type="EMBL" id="MXP24049.1"/>
    </source>
</evidence>
<keyword evidence="2" id="KW-1185">Reference proteome</keyword>
<dbReference type="Pfam" id="PF04456">
    <property type="entry name" value="DUF503"/>
    <property type="match status" value="1"/>
</dbReference>
<proteinExistence type="predicted"/>